<dbReference type="GO" id="GO:0046359">
    <property type="term" value="P:butyrate catabolic process"/>
    <property type="evidence" value="ECO:0007669"/>
    <property type="project" value="TreeGrafter"/>
</dbReference>
<comment type="similarity">
    <text evidence="2 6">Belongs to the acyl-CoA dehydrogenase family.</text>
</comment>
<dbReference type="InterPro" id="IPR013786">
    <property type="entry name" value="AcylCoA_DH/ox_N"/>
</dbReference>
<dbReference type="InterPro" id="IPR009075">
    <property type="entry name" value="AcylCo_DH/oxidase_C"/>
</dbReference>
<organism evidence="11">
    <name type="scientific">uncultured Solirubrobacterales bacterium</name>
    <dbReference type="NCBI Taxonomy" id="768556"/>
    <lineage>
        <taxon>Bacteria</taxon>
        <taxon>Bacillati</taxon>
        <taxon>Actinomycetota</taxon>
        <taxon>Thermoleophilia</taxon>
        <taxon>Solirubrobacterales</taxon>
        <taxon>environmental samples</taxon>
    </lineage>
</organism>
<keyword evidence="3 6" id="KW-0285">Flavoprotein</keyword>
<evidence type="ECO:0000313" key="11">
    <source>
        <dbReference type="EMBL" id="CAA9504846.1"/>
    </source>
</evidence>
<comment type="cofactor">
    <cofactor evidence="1 6">
        <name>FAD</name>
        <dbReference type="ChEBI" id="CHEBI:57692"/>
    </cofactor>
</comment>
<dbReference type="PROSITE" id="PS00072">
    <property type="entry name" value="ACYL_COA_DH_1"/>
    <property type="match status" value="1"/>
</dbReference>
<dbReference type="InterPro" id="IPR037069">
    <property type="entry name" value="AcylCoA_DH/ox_N_sf"/>
</dbReference>
<feature type="domain" description="Acyl-CoA dehydrogenase/oxidase C-terminal" evidence="8">
    <location>
        <begin position="248"/>
        <end position="403"/>
    </location>
</feature>
<name>A0A6J4STG0_9ACTN</name>
<gene>
    <name evidence="11" type="ORF">AVDCRST_MAG45-1535</name>
</gene>
<dbReference type="PANTHER" id="PTHR43884">
    <property type="entry name" value="ACYL-COA DEHYDROGENASE"/>
    <property type="match status" value="1"/>
</dbReference>
<evidence type="ECO:0000256" key="7">
    <source>
        <dbReference type="SAM" id="MobiDB-lite"/>
    </source>
</evidence>
<dbReference type="GO" id="GO:0033539">
    <property type="term" value="P:fatty acid beta-oxidation using acyl-CoA dehydrogenase"/>
    <property type="evidence" value="ECO:0007669"/>
    <property type="project" value="TreeGrafter"/>
</dbReference>
<dbReference type="InterPro" id="IPR006091">
    <property type="entry name" value="Acyl-CoA_Oxase/DH_mid-dom"/>
</dbReference>
<evidence type="ECO:0000256" key="1">
    <source>
        <dbReference type="ARBA" id="ARBA00001974"/>
    </source>
</evidence>
<dbReference type="InterPro" id="IPR006089">
    <property type="entry name" value="Acyl-CoA_DH_CS"/>
</dbReference>
<evidence type="ECO:0000259" key="8">
    <source>
        <dbReference type="Pfam" id="PF00441"/>
    </source>
</evidence>
<evidence type="ECO:0000256" key="3">
    <source>
        <dbReference type="ARBA" id="ARBA00022630"/>
    </source>
</evidence>
<dbReference type="Gene3D" id="2.40.110.10">
    <property type="entry name" value="Butyryl-CoA Dehydrogenase, subunit A, domain 2"/>
    <property type="match status" value="1"/>
</dbReference>
<evidence type="ECO:0000259" key="9">
    <source>
        <dbReference type="Pfam" id="PF02770"/>
    </source>
</evidence>
<dbReference type="Gene3D" id="1.10.540.10">
    <property type="entry name" value="Acyl-CoA dehydrogenase/oxidase, N-terminal domain"/>
    <property type="match status" value="1"/>
</dbReference>
<dbReference type="Pfam" id="PF02770">
    <property type="entry name" value="Acyl-CoA_dh_M"/>
    <property type="match status" value="1"/>
</dbReference>
<keyword evidence="5 6" id="KW-0560">Oxidoreductase</keyword>
<proteinExistence type="inferred from homology"/>
<dbReference type="GO" id="GO:0003995">
    <property type="term" value="F:acyl-CoA dehydrogenase activity"/>
    <property type="evidence" value="ECO:0007669"/>
    <property type="project" value="InterPro"/>
</dbReference>
<dbReference type="InterPro" id="IPR046373">
    <property type="entry name" value="Acyl-CoA_Oxase/DH_mid-dom_sf"/>
</dbReference>
<dbReference type="SUPFAM" id="SSF47203">
    <property type="entry name" value="Acyl-CoA dehydrogenase C-terminal domain-like"/>
    <property type="match status" value="1"/>
</dbReference>
<reference evidence="11" key="1">
    <citation type="submission" date="2020-02" db="EMBL/GenBank/DDBJ databases">
        <authorList>
            <person name="Meier V. D."/>
        </authorList>
    </citation>
    <scope>NUCLEOTIDE SEQUENCE</scope>
    <source>
        <strain evidence="11">AVDCRST_MAG45</strain>
    </source>
</reference>
<dbReference type="PANTHER" id="PTHR43884:SF12">
    <property type="entry name" value="ISOVALERYL-COA DEHYDROGENASE, MITOCHONDRIAL-RELATED"/>
    <property type="match status" value="1"/>
</dbReference>
<feature type="region of interest" description="Disordered" evidence="7">
    <location>
        <begin position="1"/>
        <end position="28"/>
    </location>
</feature>
<evidence type="ECO:0000256" key="6">
    <source>
        <dbReference type="RuleBase" id="RU362125"/>
    </source>
</evidence>
<protein>
    <submittedName>
        <fullName evidence="11">Butyryl-CoA dehydrogenase</fullName>
        <ecNumber evidence="11">1.3.99.2</ecNumber>
    </submittedName>
</protein>
<accession>A0A6J4STG0</accession>
<dbReference type="Pfam" id="PF00441">
    <property type="entry name" value="Acyl-CoA_dh_1"/>
    <property type="match status" value="1"/>
</dbReference>
<evidence type="ECO:0000256" key="5">
    <source>
        <dbReference type="ARBA" id="ARBA00023002"/>
    </source>
</evidence>
<dbReference type="Gene3D" id="1.20.140.10">
    <property type="entry name" value="Butyryl-CoA Dehydrogenase, subunit A, domain 3"/>
    <property type="match status" value="1"/>
</dbReference>
<dbReference type="EMBL" id="CADCVU010000126">
    <property type="protein sequence ID" value="CAA9504846.1"/>
    <property type="molecule type" value="Genomic_DNA"/>
</dbReference>
<dbReference type="InterPro" id="IPR036250">
    <property type="entry name" value="AcylCo_DH-like_C"/>
</dbReference>
<dbReference type="AlphaFoldDB" id="A0A6J4STG0"/>
<feature type="domain" description="Acyl-CoA oxidase/dehydrogenase middle" evidence="9">
    <location>
        <begin position="141"/>
        <end position="235"/>
    </location>
</feature>
<sequence length="405" mass="43601">MTTTTASERGLPTAAAARPLPPFTEAHEQKRAGLRAYVKRELRPEAPRYERERWFPNEVFTRLGAHDLLGLKYPRELGGAGGDHLDDAIFVEELARCGSGGLAAAIGAHTGIATPPVWKFGTPDQHERFLVPAIRGEKIAALGITEPGAGSDVASIRTTAKPVDGGWVVDGAKTYITNGVRADFVVTAVKTTSEGGHRGLSFLILERGMEGFSVSRKLEKLGWHASDTGELAFGEVFVPAENLLGEENQGFYLIMANFQWERLLMALGATGAMQALLEQTQALAERGEARAGDGSQALRHAVADMATKLATARALTYEALRLFHHGHDAIRQVTMAKLVSQRSCFEVAETALRLHAEAGLYRRTDGEESEALAELDRAARDARLGPIGGGTDEIMKEILGKGLGL</sequence>
<evidence type="ECO:0000259" key="10">
    <source>
        <dbReference type="Pfam" id="PF02771"/>
    </source>
</evidence>
<dbReference type="SUPFAM" id="SSF56645">
    <property type="entry name" value="Acyl-CoA dehydrogenase NM domain-like"/>
    <property type="match status" value="1"/>
</dbReference>
<feature type="domain" description="Acyl-CoA dehydrogenase/oxidase N-terminal" evidence="10">
    <location>
        <begin position="24"/>
        <end position="137"/>
    </location>
</feature>
<keyword evidence="4 6" id="KW-0274">FAD</keyword>
<dbReference type="InterPro" id="IPR009100">
    <property type="entry name" value="AcylCoA_DH/oxidase_NM_dom_sf"/>
</dbReference>
<dbReference type="Pfam" id="PF02771">
    <property type="entry name" value="Acyl-CoA_dh_N"/>
    <property type="match status" value="1"/>
</dbReference>
<dbReference type="FunFam" id="2.40.110.10:FF:000002">
    <property type="entry name" value="Acyl-CoA dehydrogenase fadE12"/>
    <property type="match status" value="1"/>
</dbReference>
<dbReference type="GO" id="GO:0050660">
    <property type="term" value="F:flavin adenine dinucleotide binding"/>
    <property type="evidence" value="ECO:0007669"/>
    <property type="project" value="InterPro"/>
</dbReference>
<evidence type="ECO:0000256" key="4">
    <source>
        <dbReference type="ARBA" id="ARBA00022827"/>
    </source>
</evidence>
<evidence type="ECO:0000256" key="2">
    <source>
        <dbReference type="ARBA" id="ARBA00009347"/>
    </source>
</evidence>
<dbReference type="EC" id="1.3.99.2" evidence="11"/>